<dbReference type="EMBL" id="AP012167">
    <property type="protein sequence ID" value="BAN05670.1"/>
    <property type="molecule type" value="Genomic_DNA"/>
</dbReference>
<dbReference type="PATRIC" id="fig|1001583.3.peg.32"/>
<proteinExistence type="predicted"/>
<protein>
    <submittedName>
        <fullName evidence="1">Uncharacterized protein</fullName>
    </submittedName>
</protein>
<evidence type="ECO:0000313" key="2">
    <source>
        <dbReference type="Proteomes" id="UP000012042"/>
    </source>
</evidence>
<dbReference type="AlphaFoldDB" id="M5ABC4"/>
<reference evidence="1 2" key="1">
    <citation type="journal article" date="2013" name="PLoS ONE">
        <title>Genomic Analysis by Deep Sequencing of the Probiotic Lactobacillus brevis KB290 Harboring Nine Plasmids Reveals Genomic Stability.</title>
        <authorList>
            <person name="Fukao M."/>
            <person name="Oshima K."/>
            <person name="Morita H."/>
            <person name="Toh H."/>
            <person name="Suda W."/>
            <person name="Kim S.W."/>
            <person name="Suzuki S."/>
            <person name="Yakabe T."/>
            <person name="Hattori M."/>
            <person name="Yajima N."/>
        </authorList>
    </citation>
    <scope>NUCLEOTIDE SEQUENCE [LARGE SCALE GENOMIC DNA]</scope>
    <source>
        <strain evidence="1 2">KB290</strain>
    </source>
</reference>
<sequence>MKKTDFYSIFFAFYDLDAVENVPLVKRASFKWSSGNS</sequence>
<dbReference type="KEGG" id="lbk:LVISKB_0035"/>
<dbReference type="HOGENOM" id="CLU_3344948_0_0_9"/>
<name>M5ABC4_LEVBR</name>
<evidence type="ECO:0000313" key="1">
    <source>
        <dbReference type="EMBL" id="BAN05670.1"/>
    </source>
</evidence>
<accession>M5ABC4</accession>
<organism evidence="1 2">
    <name type="scientific">Levilactobacillus brevis KB290</name>
    <dbReference type="NCBI Taxonomy" id="1001583"/>
    <lineage>
        <taxon>Bacteria</taxon>
        <taxon>Bacillati</taxon>
        <taxon>Bacillota</taxon>
        <taxon>Bacilli</taxon>
        <taxon>Lactobacillales</taxon>
        <taxon>Lactobacillaceae</taxon>
        <taxon>Levilactobacillus</taxon>
    </lineage>
</organism>
<dbReference type="Proteomes" id="UP000012042">
    <property type="component" value="Chromosome"/>
</dbReference>
<gene>
    <name evidence="1" type="ORF">LVISKB_0035</name>
</gene>